<dbReference type="Proteomes" id="UP001219355">
    <property type="component" value="Chromosome 3"/>
</dbReference>
<sequence>MSRRRPPTFPVQESCVVLIPSVLLDNFDIEMATPRGSDEDQPTGPNAPETPEEDPLHQEEHLEIDDSYEDVDSAYESSTAGSDSTSLRSSITNYQYENGRRYHAYHAGEYFLPNDEAEQDRLDLQHHLYRLLLGGSLYAAPIKGPQRVLDIGTGTGIWAIEFADEFPGALIIGTDLSPIQPGFVPPNVKFYVDDFDEPWDFSEDKKFDYIHWRSLCGSTNDWAKLYEQAYFNLKPGGWLEVQEYDAWIFSDDDPELKRAPNTLHWVTKLSEVSEKVGKPLNIARFQKQWMEEAGFLDVQERIFKVPIGTWAREKRLKELGRFERLHMNESVEAHSMAFFTRGLNYSVEQAKVIFELVKKEFNDKNLHMYTVYRFITGRKPDI</sequence>
<keyword evidence="3" id="KW-1185">Reference proteome</keyword>
<dbReference type="PANTHER" id="PTHR43591:SF10">
    <property type="entry name" value="ABC TRANSMEMBRANE TYPE-1 DOMAIN-CONTAINING PROTEIN-RELATED"/>
    <property type="match status" value="1"/>
</dbReference>
<proteinExistence type="predicted"/>
<evidence type="ECO:0000313" key="3">
    <source>
        <dbReference type="Proteomes" id="UP001219355"/>
    </source>
</evidence>
<evidence type="ECO:0008006" key="4">
    <source>
        <dbReference type="Google" id="ProtNLM"/>
    </source>
</evidence>
<dbReference type="GO" id="GO:0008168">
    <property type="term" value="F:methyltransferase activity"/>
    <property type="evidence" value="ECO:0007669"/>
    <property type="project" value="TreeGrafter"/>
</dbReference>
<dbReference type="SUPFAM" id="SSF53335">
    <property type="entry name" value="S-adenosyl-L-methionine-dependent methyltransferases"/>
    <property type="match status" value="1"/>
</dbReference>
<dbReference type="PANTHER" id="PTHR43591">
    <property type="entry name" value="METHYLTRANSFERASE"/>
    <property type="match status" value="1"/>
</dbReference>
<feature type="region of interest" description="Disordered" evidence="1">
    <location>
        <begin position="32"/>
        <end position="57"/>
    </location>
</feature>
<dbReference type="Pfam" id="PF13489">
    <property type="entry name" value="Methyltransf_23"/>
    <property type="match status" value="1"/>
</dbReference>
<dbReference type="Gene3D" id="3.40.50.150">
    <property type="entry name" value="Vaccinia Virus protein VP39"/>
    <property type="match status" value="1"/>
</dbReference>
<reference evidence="2" key="1">
    <citation type="submission" date="2023-03" db="EMBL/GenBank/DDBJ databases">
        <title>Emydomyces testavorans Genome Sequence.</title>
        <authorList>
            <person name="Hoyer L."/>
        </authorList>
    </citation>
    <scope>NUCLEOTIDE SEQUENCE</scope>
    <source>
        <strain evidence="2">16-2883</strain>
    </source>
</reference>
<accession>A0AAF0DLB8</accession>
<evidence type="ECO:0000256" key="1">
    <source>
        <dbReference type="SAM" id="MobiDB-lite"/>
    </source>
</evidence>
<name>A0AAF0DLB8_9EURO</name>
<evidence type="ECO:0000313" key="2">
    <source>
        <dbReference type="EMBL" id="WEW59737.1"/>
    </source>
</evidence>
<organism evidence="2 3">
    <name type="scientific">Emydomyces testavorans</name>
    <dbReference type="NCBI Taxonomy" id="2070801"/>
    <lineage>
        <taxon>Eukaryota</taxon>
        <taxon>Fungi</taxon>
        <taxon>Dikarya</taxon>
        <taxon>Ascomycota</taxon>
        <taxon>Pezizomycotina</taxon>
        <taxon>Eurotiomycetes</taxon>
        <taxon>Eurotiomycetidae</taxon>
        <taxon>Onygenales</taxon>
        <taxon>Nannizziopsiaceae</taxon>
        <taxon>Emydomyces</taxon>
    </lineage>
</organism>
<dbReference type="AlphaFoldDB" id="A0AAF0DLB8"/>
<protein>
    <recommendedName>
        <fullName evidence="4">Methyltransferase</fullName>
    </recommendedName>
</protein>
<dbReference type="EMBL" id="CP120629">
    <property type="protein sequence ID" value="WEW59737.1"/>
    <property type="molecule type" value="Genomic_DNA"/>
</dbReference>
<dbReference type="InterPro" id="IPR029063">
    <property type="entry name" value="SAM-dependent_MTases_sf"/>
</dbReference>
<gene>
    <name evidence="2" type="ORF">PRK78_005217</name>
</gene>
<dbReference type="CDD" id="cd02440">
    <property type="entry name" value="AdoMet_MTases"/>
    <property type="match status" value="1"/>
</dbReference>